<reference evidence="13" key="1">
    <citation type="submission" date="2025-08" db="UniProtKB">
        <authorList>
            <consortium name="Ensembl"/>
        </authorList>
    </citation>
    <scope>IDENTIFICATION</scope>
</reference>
<dbReference type="GO" id="GO:0035239">
    <property type="term" value="P:tube morphogenesis"/>
    <property type="evidence" value="ECO:0007669"/>
    <property type="project" value="UniProtKB-ARBA"/>
</dbReference>
<dbReference type="Proteomes" id="UP000694523">
    <property type="component" value="Unplaced"/>
</dbReference>
<sequence>RTCNSTQKGPVQVGIEPGPSRCEARALTAVHRSFSCSSSKFWKMFSVKGSRPALSLSRLCSGGDRWTMSFDLSSLRVRLPVFSASRRASVELYHSEPPGPPSLWGTLETSHSRSKSSWKVFNVTSLLSDWQNLRGGPQWDGSGEQYEASGSGDGAAPSDRLTARDVRRKASYVTLNRVTLVIFSSLIRTVENSKYVGRSRRERPGRRHKRNRLEDGEKTSGPSAGPRCRRVDMWVDFDHIGWDAWIIHPKRYNAYRCEGACPTPWTSPSSLVLLHQPDRVSCPSCVPTRLSPLSMLYYENDDLALRHHEDMMVEECGCH</sequence>
<dbReference type="InterPro" id="IPR017948">
    <property type="entry name" value="TGFb_CS"/>
</dbReference>
<dbReference type="SUPFAM" id="SSF57501">
    <property type="entry name" value="Cystine-knot cytokines"/>
    <property type="match status" value="1"/>
</dbReference>
<dbReference type="GO" id="GO:0007369">
    <property type="term" value="P:gastrulation"/>
    <property type="evidence" value="ECO:0007669"/>
    <property type="project" value="UniProtKB-ARBA"/>
</dbReference>
<evidence type="ECO:0000256" key="5">
    <source>
        <dbReference type="ARBA" id="ARBA00022685"/>
    </source>
</evidence>
<evidence type="ECO:0000256" key="2">
    <source>
        <dbReference type="ARBA" id="ARBA00006656"/>
    </source>
</evidence>
<dbReference type="GO" id="GO:0005125">
    <property type="term" value="F:cytokine activity"/>
    <property type="evidence" value="ECO:0007669"/>
    <property type="project" value="TreeGrafter"/>
</dbReference>
<proteinExistence type="inferred from homology"/>
<feature type="region of interest" description="Disordered" evidence="11">
    <location>
        <begin position="138"/>
        <end position="162"/>
    </location>
</feature>
<keyword evidence="6" id="KW-0732">Signal</keyword>
<dbReference type="GO" id="GO:0005615">
    <property type="term" value="C:extracellular space"/>
    <property type="evidence" value="ECO:0007669"/>
    <property type="project" value="TreeGrafter"/>
</dbReference>
<feature type="region of interest" description="Disordered" evidence="11">
    <location>
        <begin position="197"/>
        <end position="225"/>
    </location>
</feature>
<dbReference type="Pfam" id="PF00019">
    <property type="entry name" value="TGF_beta"/>
    <property type="match status" value="1"/>
</dbReference>
<dbReference type="PANTHER" id="PTHR11848">
    <property type="entry name" value="TGF-BETA FAMILY"/>
    <property type="match status" value="1"/>
</dbReference>
<evidence type="ECO:0000259" key="12">
    <source>
        <dbReference type="PROSITE" id="PS51362"/>
    </source>
</evidence>
<feature type="domain" description="TGF-beta family profile" evidence="12">
    <location>
        <begin position="207"/>
        <end position="319"/>
    </location>
</feature>
<dbReference type="Gene3D" id="2.10.90.10">
    <property type="entry name" value="Cystine-knot cytokines"/>
    <property type="match status" value="1"/>
</dbReference>
<organism evidence="13 14">
    <name type="scientific">Neogobius melanostomus</name>
    <name type="common">round goby</name>
    <dbReference type="NCBI Taxonomy" id="47308"/>
    <lineage>
        <taxon>Eukaryota</taxon>
        <taxon>Metazoa</taxon>
        <taxon>Chordata</taxon>
        <taxon>Craniata</taxon>
        <taxon>Vertebrata</taxon>
        <taxon>Euteleostomi</taxon>
        <taxon>Actinopterygii</taxon>
        <taxon>Neopterygii</taxon>
        <taxon>Teleostei</taxon>
        <taxon>Neoteleostei</taxon>
        <taxon>Acanthomorphata</taxon>
        <taxon>Gobiaria</taxon>
        <taxon>Gobiiformes</taxon>
        <taxon>Gobioidei</taxon>
        <taxon>Gobiidae</taxon>
        <taxon>Benthophilinae</taxon>
        <taxon>Neogobiini</taxon>
        <taxon>Neogobius</taxon>
    </lineage>
</organism>
<dbReference type="AlphaFoldDB" id="A0A8C6SJN9"/>
<dbReference type="SMART" id="SM00204">
    <property type="entry name" value="TGFB"/>
    <property type="match status" value="1"/>
</dbReference>
<keyword evidence="3" id="KW-0217">Developmental protein</keyword>
<feature type="compositionally biased region" description="Basic residues" evidence="11">
    <location>
        <begin position="197"/>
        <end position="211"/>
    </location>
</feature>
<dbReference type="PROSITE" id="PS51362">
    <property type="entry name" value="TGF_BETA_2"/>
    <property type="match status" value="1"/>
</dbReference>
<keyword evidence="7 10" id="KW-0339">Growth factor</keyword>
<evidence type="ECO:0000256" key="3">
    <source>
        <dbReference type="ARBA" id="ARBA00022473"/>
    </source>
</evidence>
<comment type="subcellular location">
    <subcellularLocation>
        <location evidence="1">Secreted</location>
    </subcellularLocation>
</comment>
<dbReference type="InterPro" id="IPR029034">
    <property type="entry name" value="Cystine-knot_cytokine"/>
</dbReference>
<evidence type="ECO:0000313" key="14">
    <source>
        <dbReference type="Proteomes" id="UP000694523"/>
    </source>
</evidence>
<evidence type="ECO:0000256" key="1">
    <source>
        <dbReference type="ARBA" id="ARBA00004613"/>
    </source>
</evidence>
<keyword evidence="14" id="KW-1185">Reference proteome</keyword>
<dbReference type="Ensembl" id="ENSNMLT00000007763.1">
    <property type="protein sequence ID" value="ENSNMLP00000006805.1"/>
    <property type="gene ID" value="ENSNMLG00000004924.1"/>
</dbReference>
<evidence type="ECO:0000256" key="10">
    <source>
        <dbReference type="RuleBase" id="RU000354"/>
    </source>
</evidence>
<dbReference type="GO" id="GO:0009888">
    <property type="term" value="P:tissue development"/>
    <property type="evidence" value="ECO:0007669"/>
    <property type="project" value="UniProtKB-ARBA"/>
</dbReference>
<protein>
    <recommendedName>
        <fullName evidence="12">TGF-beta family profile domain-containing protein</fullName>
    </recommendedName>
</protein>
<evidence type="ECO:0000256" key="8">
    <source>
        <dbReference type="ARBA" id="ARBA00023157"/>
    </source>
</evidence>
<dbReference type="FunFam" id="2.10.90.10:FF:000001">
    <property type="entry name" value="Bone morphogenetic protein 4"/>
    <property type="match status" value="1"/>
</dbReference>
<accession>A0A8C6SJN9</accession>
<keyword evidence="4" id="KW-0964">Secreted</keyword>
<dbReference type="PANTHER" id="PTHR11848:SF159">
    <property type="entry name" value="NODAL HOMOLOG"/>
    <property type="match status" value="1"/>
</dbReference>
<dbReference type="GO" id="GO:0008083">
    <property type="term" value="F:growth factor activity"/>
    <property type="evidence" value="ECO:0007669"/>
    <property type="project" value="UniProtKB-KW"/>
</dbReference>
<evidence type="ECO:0000313" key="13">
    <source>
        <dbReference type="Ensembl" id="ENSNMLP00000006805.1"/>
    </source>
</evidence>
<keyword evidence="8" id="KW-1015">Disulfide bond</keyword>
<evidence type="ECO:0000256" key="4">
    <source>
        <dbReference type="ARBA" id="ARBA00022525"/>
    </source>
</evidence>
<evidence type="ECO:0000256" key="11">
    <source>
        <dbReference type="SAM" id="MobiDB-lite"/>
    </source>
</evidence>
<dbReference type="PROSITE" id="PS00250">
    <property type="entry name" value="TGF_BETA_1"/>
    <property type="match status" value="1"/>
</dbReference>
<evidence type="ECO:0000256" key="7">
    <source>
        <dbReference type="ARBA" id="ARBA00023030"/>
    </source>
</evidence>
<dbReference type="InterPro" id="IPR015615">
    <property type="entry name" value="TGF-beta-rel"/>
</dbReference>
<comment type="similarity">
    <text evidence="2 10">Belongs to the TGF-beta family.</text>
</comment>
<name>A0A8C6SJN9_9GOBI</name>
<keyword evidence="9" id="KW-0325">Glycoprotein</keyword>
<evidence type="ECO:0000256" key="6">
    <source>
        <dbReference type="ARBA" id="ARBA00022729"/>
    </source>
</evidence>
<evidence type="ECO:0000256" key="9">
    <source>
        <dbReference type="ARBA" id="ARBA00023180"/>
    </source>
</evidence>
<dbReference type="InterPro" id="IPR001839">
    <property type="entry name" value="TGF-b_C"/>
</dbReference>
<reference evidence="13" key="2">
    <citation type="submission" date="2025-09" db="UniProtKB">
        <authorList>
            <consortium name="Ensembl"/>
        </authorList>
    </citation>
    <scope>IDENTIFICATION</scope>
</reference>
<keyword evidence="5" id="KW-0165">Cleavage on pair of basic residues</keyword>